<organism evidence="2 3">
    <name type="scientific">Mesorhizobium neociceri</name>
    <dbReference type="NCBI Taxonomy" id="1307853"/>
    <lineage>
        <taxon>Bacteria</taxon>
        <taxon>Pseudomonadati</taxon>
        <taxon>Pseudomonadota</taxon>
        <taxon>Alphaproteobacteria</taxon>
        <taxon>Hyphomicrobiales</taxon>
        <taxon>Phyllobacteriaceae</taxon>
        <taxon>Mesorhizobium</taxon>
    </lineage>
</organism>
<evidence type="ECO:0000313" key="3">
    <source>
        <dbReference type="Proteomes" id="UP000558284"/>
    </source>
</evidence>
<evidence type="ECO:0000256" key="1">
    <source>
        <dbReference type="SAM" id="MobiDB-lite"/>
    </source>
</evidence>
<feature type="region of interest" description="Disordered" evidence="1">
    <location>
        <begin position="1"/>
        <end position="29"/>
    </location>
</feature>
<comment type="caution">
    <text evidence="2">The sequence shown here is derived from an EMBL/GenBank/DDBJ whole genome shotgun (WGS) entry which is preliminary data.</text>
</comment>
<keyword evidence="3" id="KW-1185">Reference proteome</keyword>
<accession>A0A838B183</accession>
<sequence>MQITNIGNTTPAVRHTQVSGSTALSPESRRIMDDVDAARNTAMSALTNDRFRVMLEQIGNPQSSGDLVTMGGNADSTVLDFKTALSRYAENSE</sequence>
<gene>
    <name evidence="2" type="ORF">H0241_03265</name>
</gene>
<feature type="compositionally biased region" description="Polar residues" evidence="1">
    <location>
        <begin position="1"/>
        <end position="25"/>
    </location>
</feature>
<name>A0A838B183_9HYPH</name>
<reference evidence="2 3" key="1">
    <citation type="submission" date="2020-07" db="EMBL/GenBank/DDBJ databases">
        <title>Definition of the novel symbiovar canariense within Mesorhizobium novociceri, a new species of genus Mesorhizobium nodulating Cicer canariense in the Caldera de Taburiente National Park (La Palma, Canary Islands).</title>
        <authorList>
            <person name="Leon-Barrios M."/>
            <person name="Perez-Yepez J."/>
            <person name="Flores-Felix J.D."/>
            <person name="Ramirez-Baena M.H."/>
            <person name="Pulido-Suarez L."/>
            <person name="Igual J.M."/>
            <person name="Velazquez E."/>
            <person name="Peix A."/>
        </authorList>
    </citation>
    <scope>NUCLEOTIDE SEQUENCE [LARGE SCALE GENOMIC DNA]</scope>
    <source>
        <strain evidence="2 3">CCANP35</strain>
    </source>
</reference>
<dbReference type="AlphaFoldDB" id="A0A838B183"/>
<dbReference type="EMBL" id="JACDTY010000001">
    <property type="protein sequence ID" value="MBA1139280.1"/>
    <property type="molecule type" value="Genomic_DNA"/>
</dbReference>
<evidence type="ECO:0000313" key="2">
    <source>
        <dbReference type="EMBL" id="MBA1139280.1"/>
    </source>
</evidence>
<protein>
    <submittedName>
        <fullName evidence="2">Uncharacterized protein</fullName>
    </submittedName>
</protein>
<proteinExistence type="predicted"/>
<dbReference type="Proteomes" id="UP000558284">
    <property type="component" value="Unassembled WGS sequence"/>
</dbReference>